<sequence>MYKNIQFAWVIWLFLAFIASFTVLAIYLTGSNLAFVAFLVILSLVAFIFYGLTIQVDKQQQTLSWWFGPSVAKMTLQFDDIEFVQPVTNSLRHGIGMRISTDGWVYTVAGFDALEVVMKDGTKYRLGTNDQANLVKAMESKLKKEKSAE</sequence>
<dbReference type="RefSeq" id="WP_099641248.1">
    <property type="nucleotide sequence ID" value="NZ_NKHF01000027.1"/>
</dbReference>
<evidence type="ECO:0000256" key="1">
    <source>
        <dbReference type="SAM" id="Phobius"/>
    </source>
</evidence>
<evidence type="ECO:0000313" key="2">
    <source>
        <dbReference type="EMBL" id="PCK32608.1"/>
    </source>
</evidence>
<dbReference type="Proteomes" id="UP000228621">
    <property type="component" value="Unassembled WGS sequence"/>
</dbReference>
<dbReference type="OrthoDB" id="5471116at2"/>
<evidence type="ECO:0000313" key="3">
    <source>
        <dbReference type="Proteomes" id="UP000228621"/>
    </source>
</evidence>
<feature type="transmembrane region" description="Helical" evidence="1">
    <location>
        <begin position="7"/>
        <end position="27"/>
    </location>
</feature>
<protein>
    <submittedName>
        <fullName evidence="2">Uncharacterized protein</fullName>
    </submittedName>
</protein>
<gene>
    <name evidence="2" type="ORF">CEX98_06205</name>
</gene>
<organism evidence="2 3">
    <name type="scientific">Pseudoalteromonas piscicida</name>
    <dbReference type="NCBI Taxonomy" id="43662"/>
    <lineage>
        <taxon>Bacteria</taxon>
        <taxon>Pseudomonadati</taxon>
        <taxon>Pseudomonadota</taxon>
        <taxon>Gammaproteobacteria</taxon>
        <taxon>Alteromonadales</taxon>
        <taxon>Pseudoalteromonadaceae</taxon>
        <taxon>Pseudoalteromonas</taxon>
    </lineage>
</organism>
<feature type="transmembrane region" description="Helical" evidence="1">
    <location>
        <begin position="33"/>
        <end position="52"/>
    </location>
</feature>
<keyword evidence="1" id="KW-0812">Transmembrane</keyword>
<dbReference type="EMBL" id="NKHF01000027">
    <property type="protein sequence ID" value="PCK32608.1"/>
    <property type="molecule type" value="Genomic_DNA"/>
</dbReference>
<dbReference type="AlphaFoldDB" id="A0A2A5JT60"/>
<proteinExistence type="predicted"/>
<reference evidence="3" key="1">
    <citation type="journal article" date="2019" name="Genome Announc.">
        <title>Draft Genome Sequence of Pseudoalteromonas piscicida Strain 36Y ROTHPW, an Hypersaline Seawater Isolate from the South Coast of Sonora, Mexico.</title>
        <authorList>
            <person name="Sanchez-Diaz R."/>
            <person name="Molina-Garza Z.J."/>
            <person name="Cruz-Suarez L.E."/>
            <person name="Selvin J."/>
            <person name="Kiran G.S."/>
            <person name="Ibarra-Gamez J.C."/>
            <person name="Gomez-Gil B."/>
            <person name="Galaviz-Silva L."/>
        </authorList>
    </citation>
    <scope>NUCLEOTIDE SEQUENCE [LARGE SCALE GENOMIC DNA]</scope>
    <source>
        <strain evidence="3">36Y_RITHPW</strain>
    </source>
</reference>
<keyword evidence="1" id="KW-0472">Membrane</keyword>
<accession>A0A2A5JT60</accession>
<keyword evidence="1" id="KW-1133">Transmembrane helix</keyword>
<keyword evidence="3" id="KW-1185">Reference proteome</keyword>
<name>A0A2A5JT60_PSEO7</name>
<comment type="caution">
    <text evidence="2">The sequence shown here is derived from an EMBL/GenBank/DDBJ whole genome shotgun (WGS) entry which is preliminary data.</text>
</comment>